<name>A0A3P3XRU4_9SPIR</name>
<proteinExistence type="predicted"/>
<protein>
    <recommendedName>
        <fullName evidence="2">Xaa-Pro dipeptidyl-peptidase-like domain-containing protein</fullName>
    </recommendedName>
</protein>
<feature type="domain" description="Xaa-Pro dipeptidyl-peptidase-like" evidence="2">
    <location>
        <begin position="182"/>
        <end position="445"/>
    </location>
</feature>
<dbReference type="GO" id="GO:0052689">
    <property type="term" value="F:carboxylic ester hydrolase activity"/>
    <property type="evidence" value="ECO:0007669"/>
    <property type="project" value="TreeGrafter"/>
</dbReference>
<dbReference type="InterPro" id="IPR000383">
    <property type="entry name" value="Xaa-Pro-like_dom"/>
</dbReference>
<evidence type="ECO:0000259" key="2">
    <source>
        <dbReference type="Pfam" id="PF02129"/>
    </source>
</evidence>
<dbReference type="EMBL" id="FWDO01000005">
    <property type="protein sequence ID" value="SLM19032.1"/>
    <property type="molecule type" value="Genomic_DNA"/>
</dbReference>
<dbReference type="SUPFAM" id="SSF53474">
    <property type="entry name" value="alpha/beta-Hydrolases"/>
    <property type="match status" value="1"/>
</dbReference>
<dbReference type="AlphaFoldDB" id="A0A3P3XRU4"/>
<dbReference type="InterPro" id="IPR029058">
    <property type="entry name" value="AB_hydrolase_fold"/>
</dbReference>
<dbReference type="Gene3D" id="3.40.50.1820">
    <property type="entry name" value="alpha/beta hydrolase"/>
    <property type="match status" value="1"/>
</dbReference>
<accession>A0A3P3XRU4</accession>
<gene>
    <name evidence="3" type="ORF">SPIRO4BDMA_50547</name>
</gene>
<reference evidence="3" key="1">
    <citation type="submission" date="2017-02" db="EMBL/GenBank/DDBJ databases">
        <authorList>
            <person name="Regsiter A."/>
            <person name="William W."/>
        </authorList>
    </citation>
    <scope>NUCLEOTIDE SEQUENCE</scope>
    <source>
        <strain evidence="3">BdmA 4</strain>
    </source>
</reference>
<dbReference type="PANTHER" id="PTHR43265">
    <property type="entry name" value="ESTERASE ESTD"/>
    <property type="match status" value="1"/>
</dbReference>
<organism evidence="3">
    <name type="scientific">uncultured spirochete</name>
    <dbReference type="NCBI Taxonomy" id="156406"/>
    <lineage>
        <taxon>Bacteria</taxon>
        <taxon>Pseudomonadati</taxon>
        <taxon>Spirochaetota</taxon>
        <taxon>Spirochaetia</taxon>
        <taxon>Spirochaetales</taxon>
        <taxon>environmental samples</taxon>
    </lineage>
</organism>
<dbReference type="InterPro" id="IPR053145">
    <property type="entry name" value="AB_hydrolase_Est10"/>
</dbReference>
<sequence>MRETNNVMRGISKNRRPMGRRAFFSVFLLGIFGVCGFAPVGAQQNGPSQESPMTLEGDWSGLLRVGATSLRIVFHVTADGTQYSATMDSPDQGARGIPVSAVRIDGRNVAFEVAAIGGKYSGTLNETGALEGTWKQSGQSLPLNLERQSAQTPQKPAAASGEPSPPFPYIVKNVEFSDEKAGIQLAGTLTYPKGKGPFPGVVLVSGSGLQNRDEEILGHKPFLVLADYLTRRGIAVLRYDDRGAGGSKGSFQSATTFDFADDAQAAVDFLARQTGIDAHHIGVIGHSEGAIVASILAARGAEDTQDAKVAFIVLLGGPGVRGDELLLMQNAALGRASGLSESQIAQANKINRELYSIAMSEGDVSTLRKKIVDTMNGVIESTPSLTAQQKEAQKAQVEAQADQLLSPWIRTFLSLDPSEYLRRVQVPVLALDGSKDLQVPAKENLAAISAALNAAGNHSATMTELEGLNHLFQHANSGLPSEYGEIEETFAPEALKQIGDWILSVGAR</sequence>
<evidence type="ECO:0000313" key="3">
    <source>
        <dbReference type="EMBL" id="SLM19032.1"/>
    </source>
</evidence>
<evidence type="ECO:0000256" key="1">
    <source>
        <dbReference type="SAM" id="MobiDB-lite"/>
    </source>
</evidence>
<dbReference type="Pfam" id="PF02129">
    <property type="entry name" value="Peptidase_S15"/>
    <property type="match status" value="1"/>
</dbReference>
<dbReference type="PANTHER" id="PTHR43265:SF1">
    <property type="entry name" value="ESTERASE ESTD"/>
    <property type="match status" value="1"/>
</dbReference>
<feature type="region of interest" description="Disordered" evidence="1">
    <location>
        <begin position="146"/>
        <end position="165"/>
    </location>
</feature>